<feature type="domain" description="PD-(D/E)XK nuclease-like" evidence="2">
    <location>
        <begin position="142"/>
        <end position="322"/>
    </location>
</feature>
<feature type="region of interest" description="Disordered" evidence="1">
    <location>
        <begin position="78"/>
        <end position="98"/>
    </location>
</feature>
<name>A0A2H4SVW1_CORMI</name>
<organism evidence="3 4">
    <name type="scientific">Cordyceps militaris</name>
    <name type="common">Caterpillar fungus</name>
    <name type="synonym">Clavaria militaris</name>
    <dbReference type="NCBI Taxonomy" id="73501"/>
    <lineage>
        <taxon>Eukaryota</taxon>
        <taxon>Fungi</taxon>
        <taxon>Dikarya</taxon>
        <taxon>Ascomycota</taxon>
        <taxon>Pezizomycotina</taxon>
        <taxon>Sordariomycetes</taxon>
        <taxon>Hypocreomycetidae</taxon>
        <taxon>Hypocreales</taxon>
        <taxon>Cordycipitaceae</taxon>
        <taxon>Cordyceps</taxon>
    </lineage>
</organism>
<gene>
    <name evidence="3" type="ORF">A9K55_000343</name>
</gene>
<dbReference type="VEuPathDB" id="FungiDB:CCM_09262"/>
<evidence type="ECO:0000256" key="1">
    <source>
        <dbReference type="SAM" id="MobiDB-lite"/>
    </source>
</evidence>
<dbReference type="Pfam" id="PF20516">
    <property type="entry name" value="PDDEXK_12"/>
    <property type="match status" value="1"/>
</dbReference>
<protein>
    <recommendedName>
        <fullName evidence="2">PD-(D/E)XK nuclease-like domain-containing protein</fullName>
    </recommendedName>
</protein>
<dbReference type="OrthoDB" id="5244165at2759"/>
<evidence type="ECO:0000313" key="3">
    <source>
        <dbReference type="EMBL" id="ATY67242.1"/>
    </source>
</evidence>
<sequence length="323" mass="35166">MHSFVVEAWINDVAIANVQPDTPSPSKRARTTENDDEIASFELDTDVNKTPVGPSRISAVAQSSRSASSFPTALASRPAFWRDPSETSRSQSRSASPTKRFLKTESLLSLAVPIDRGDVAASGAAVASRLSKRSADPETCMARRDGAALQNHEHLCRLVDESLASANRHRSEAGWNNLVHTPLLQHATQNISHLEVEPIMLAQILPACRPLLASGKRVPLPSSEASTAGSSASGRSFAPIATSVHKMVDYALVLRPSDTLQTLINEFLASEPWERQSINQTRYEPLRAQPAPIFIETKTISGTKDSANMQLGIWVAAWRERMP</sequence>
<dbReference type="VEuPathDB" id="FungiDB:A9K55_000343"/>
<evidence type="ECO:0000259" key="2">
    <source>
        <dbReference type="Pfam" id="PF20516"/>
    </source>
</evidence>
<dbReference type="Proteomes" id="UP000323067">
    <property type="component" value="Chromosome i"/>
</dbReference>
<dbReference type="AlphaFoldDB" id="A0A2H4SVW1"/>
<dbReference type="EMBL" id="CP023328">
    <property type="protein sequence ID" value="ATY67242.1"/>
    <property type="molecule type" value="Genomic_DNA"/>
</dbReference>
<accession>A0A2H4SVW1</accession>
<reference evidence="3 4" key="1">
    <citation type="journal article" date="2017" name="BMC Genomics">
        <title>Chromosome level assembly and secondary metabolite potential of the parasitic fungus Cordyceps militaris.</title>
        <authorList>
            <person name="Kramer G.J."/>
            <person name="Nodwell J.R."/>
        </authorList>
    </citation>
    <scope>NUCLEOTIDE SEQUENCE [LARGE SCALE GENOMIC DNA]</scope>
    <source>
        <strain evidence="3 4">ATCC 34164</strain>
    </source>
</reference>
<feature type="compositionally biased region" description="Low complexity" evidence="1">
    <location>
        <begin position="87"/>
        <end position="98"/>
    </location>
</feature>
<dbReference type="InterPro" id="IPR046797">
    <property type="entry name" value="PDDEXK_12"/>
</dbReference>
<evidence type="ECO:0000313" key="4">
    <source>
        <dbReference type="Proteomes" id="UP000323067"/>
    </source>
</evidence>
<proteinExistence type="predicted"/>